<dbReference type="InterPro" id="IPR036291">
    <property type="entry name" value="NAD(P)-bd_dom_sf"/>
</dbReference>
<feature type="compositionally biased region" description="Polar residues" evidence="1">
    <location>
        <begin position="117"/>
        <end position="129"/>
    </location>
</feature>
<feature type="compositionally biased region" description="Basic residues" evidence="1">
    <location>
        <begin position="202"/>
        <end position="215"/>
    </location>
</feature>
<comment type="caution">
    <text evidence="3">The sequence shown here is derived from an EMBL/GenBank/DDBJ whole genome shotgun (WGS) entry which is preliminary data.</text>
</comment>
<dbReference type="Gene3D" id="3.60.10.10">
    <property type="entry name" value="Endonuclease/exonuclease/phosphatase"/>
    <property type="match status" value="1"/>
</dbReference>
<evidence type="ECO:0000313" key="3">
    <source>
        <dbReference type="EMBL" id="KAE8691842.1"/>
    </source>
</evidence>
<proteinExistence type="predicted"/>
<dbReference type="PROSITE" id="PS50878">
    <property type="entry name" value="RT_POL"/>
    <property type="match status" value="1"/>
</dbReference>
<dbReference type="EMBL" id="VEPZ02001143">
    <property type="protein sequence ID" value="KAE8691842.1"/>
    <property type="molecule type" value="Genomic_DNA"/>
</dbReference>
<dbReference type="PANTHER" id="PTHR46890">
    <property type="entry name" value="NON-LTR RETROLELEMENT REVERSE TRANSCRIPTASE-LIKE PROTEIN-RELATED"/>
    <property type="match status" value="1"/>
</dbReference>
<reference evidence="3" key="1">
    <citation type="submission" date="2019-09" db="EMBL/GenBank/DDBJ databases">
        <title>Draft genome information of white flower Hibiscus syriacus.</title>
        <authorList>
            <person name="Kim Y.-M."/>
        </authorList>
    </citation>
    <scope>NUCLEOTIDE SEQUENCE [LARGE SCALE GENOMIC DNA]</scope>
    <source>
        <strain evidence="3">YM2019G1</strain>
    </source>
</reference>
<organism evidence="3 4">
    <name type="scientific">Hibiscus syriacus</name>
    <name type="common">Rose of Sharon</name>
    <dbReference type="NCBI Taxonomy" id="106335"/>
    <lineage>
        <taxon>Eukaryota</taxon>
        <taxon>Viridiplantae</taxon>
        <taxon>Streptophyta</taxon>
        <taxon>Embryophyta</taxon>
        <taxon>Tracheophyta</taxon>
        <taxon>Spermatophyta</taxon>
        <taxon>Magnoliopsida</taxon>
        <taxon>eudicotyledons</taxon>
        <taxon>Gunneridae</taxon>
        <taxon>Pentapetalae</taxon>
        <taxon>rosids</taxon>
        <taxon>malvids</taxon>
        <taxon>Malvales</taxon>
        <taxon>Malvaceae</taxon>
        <taxon>Malvoideae</taxon>
        <taxon>Hibiscus</taxon>
    </lineage>
</organism>
<feature type="region of interest" description="Disordered" evidence="1">
    <location>
        <begin position="106"/>
        <end position="129"/>
    </location>
</feature>
<dbReference type="CDD" id="cd01650">
    <property type="entry name" value="RT_nLTR_like"/>
    <property type="match status" value="1"/>
</dbReference>
<dbReference type="Proteomes" id="UP000436088">
    <property type="component" value="Unassembled WGS sequence"/>
</dbReference>
<dbReference type="Gene3D" id="3.40.50.720">
    <property type="entry name" value="NAD(P)-binding Rossmann-like Domain"/>
    <property type="match status" value="1"/>
</dbReference>
<evidence type="ECO:0000313" key="4">
    <source>
        <dbReference type="Proteomes" id="UP000436088"/>
    </source>
</evidence>
<dbReference type="InterPro" id="IPR000477">
    <property type="entry name" value="RT_dom"/>
</dbReference>
<dbReference type="AlphaFoldDB" id="A0A6A2ZL14"/>
<name>A0A6A2ZL14_HIBSY</name>
<evidence type="ECO:0000256" key="1">
    <source>
        <dbReference type="SAM" id="MobiDB-lite"/>
    </source>
</evidence>
<dbReference type="InterPro" id="IPR043502">
    <property type="entry name" value="DNA/RNA_pol_sf"/>
</dbReference>
<dbReference type="Pfam" id="PF00078">
    <property type="entry name" value="RVT_1"/>
    <property type="match status" value="1"/>
</dbReference>
<dbReference type="InterPro" id="IPR052343">
    <property type="entry name" value="Retrotransposon-Effector_Assoc"/>
</dbReference>
<protein>
    <submittedName>
        <fullName evidence="3">Bifunctional dTDP-4-dehydrorhamnose 3,5-epimerase/dTDP-4-dehydrorhamnose reductase</fullName>
    </submittedName>
</protein>
<dbReference type="PANTHER" id="PTHR46890:SF48">
    <property type="entry name" value="RNA-DIRECTED DNA POLYMERASE"/>
    <property type="match status" value="1"/>
</dbReference>
<sequence>MDWQKLFQCSTNQQLSYFPPNEKNGVPTLRISQQCKGSSSVYGKICSKVLTFSTIGFPLSMDSVTATKIRLEFPKKSLGFPLVAIYVILLVIVPKTVKTIQTPPIQLKYGGKKDPSTSDSSGNNSLASANEVNPYSVKGNIAGSSIPPHLPFSSSYSIDPVEDSLPVEDSHPSTLLTSMEIKNEPAFVTTIETDSNKGSKYPVKKGRGRPPKGKLAKSLAGSSNRFEIFNSVEEATQALETMEKKPRVAASGVVELIKDLKSKNKSHLDKFLLTGIYGHNDRVATRSLWQDLRVIESRYPNYPWILGGDFNVTMYPHKSSNHEHMAPGSSDHCLALVNLNKEIQFNKPKPFKIFNCWTLHHIFLNIFSQYWYPPCQGNPMKKLFLKLKRLKSNLKQLNKESFSDISARVREKQEEIEKQKLLSLRGLEPIEKELRLQRELKTLEDAEAMFLKKKAKTYWLKEWDKNSKFFYYVIATKNKKDTIRALIDHQGRRLDTFKDMSTEIIKFFKNLLDSTDPKVTNCSVNLLKDLLNPIPRSENYQGITNEVTSQEIYKAIYGQGNDKAPGPDGYTPLFFNKAWHVIGEEVIEAIKFFFQESIIYHAFNATSIALVPKISNPCKVSDYRPISYCSVIYKAITKIIVKRINFLLPQIISPNQSTFVKGRSIVDNSLLAQDIVKGYGRKKHLSLALDLPTSLINWIIACYSNASYSITFNGSLIGFFKAAKGFRQGDPLSPLLFVLVMNVLSKMLNTAAAKGIFNFHPKCKKIGLTHLTFADDLLIFCKGSDIPTSGARVSWERICMPKSEGGLGIKGIKSWNKVCTIIHIKNLLAGEGSLWVAWTHKYIIKQQNFWSMDIPSTSSWTLRRIMKLRQLAYPILSAGFKCSKSLWEEHHHLDDNSGSFANKGQAAEIWFWKARREAKWSKTGQHLLYEVQINPMLIGVNLTSVVGTLILADVFREHGLWMMNFATGCIFEYDAEHPQGSAIGFKEEDKPNFTGSLYSKTKAMFEELLKEYNNVCTLRVRMPISSNLNNPHNFITKISRYRKAVNIPNSMTILDELLPISIEMAKRNLRGIWNLTNPGVVSHNEMYKKYIDPKFQWVNCTLE</sequence>
<accession>A0A6A2ZL14</accession>
<feature type="region of interest" description="Disordered" evidence="1">
    <location>
        <begin position="193"/>
        <end position="217"/>
    </location>
</feature>
<evidence type="ECO:0000259" key="2">
    <source>
        <dbReference type="PROSITE" id="PS50878"/>
    </source>
</evidence>
<feature type="domain" description="Reverse transcriptase" evidence="2">
    <location>
        <begin position="592"/>
        <end position="840"/>
    </location>
</feature>
<dbReference type="InterPro" id="IPR036691">
    <property type="entry name" value="Endo/exonu/phosph_ase_sf"/>
</dbReference>
<keyword evidence="4" id="KW-1185">Reference proteome</keyword>
<dbReference type="SUPFAM" id="SSF56672">
    <property type="entry name" value="DNA/RNA polymerases"/>
    <property type="match status" value="1"/>
</dbReference>
<dbReference type="SUPFAM" id="SSF56219">
    <property type="entry name" value="DNase I-like"/>
    <property type="match status" value="1"/>
</dbReference>
<gene>
    <name evidence="3" type="ORF">F3Y22_tig00110865pilonHSYRG00084</name>
</gene>
<dbReference type="SUPFAM" id="SSF51735">
    <property type="entry name" value="NAD(P)-binding Rossmann-fold domains"/>
    <property type="match status" value="1"/>
</dbReference>